<reference evidence="2 3" key="1">
    <citation type="submission" date="2017-09" db="EMBL/GenBank/DDBJ databases">
        <title>Evaluation of Pacific Biosciences Sequencing Technology to Finishing C. thermocellum Genome Sequences.</title>
        <authorList>
            <person name="Brown S."/>
        </authorList>
    </citation>
    <scope>NUCLEOTIDE SEQUENCE [LARGE SCALE GENOMIC DNA]</scope>
    <source>
        <strain evidence="2 3">AD2</strain>
    </source>
</reference>
<name>A0AB36TG63_ACETH</name>
<proteinExistence type="predicted"/>
<evidence type="ECO:0000313" key="3">
    <source>
        <dbReference type="Proteomes" id="UP000223596"/>
    </source>
</evidence>
<feature type="coiled-coil region" evidence="1">
    <location>
        <begin position="174"/>
        <end position="201"/>
    </location>
</feature>
<protein>
    <recommendedName>
        <fullName evidence="4">DUF4825 domain-containing protein</fullName>
    </recommendedName>
</protein>
<accession>A0AB36TG63</accession>
<comment type="caution">
    <text evidence="2">The sequence shown here is derived from an EMBL/GenBank/DDBJ whole genome shotgun (WGS) entry which is preliminary data.</text>
</comment>
<dbReference type="Proteomes" id="UP000223596">
    <property type="component" value="Unassembled WGS sequence"/>
</dbReference>
<sequence>MRRNLTIVFTILLCVIISISCVAFGNSQDNDKQEEKDVLLSHVEYEKEYGKSDIIALVDEGPLTDEYYFDEGSLIVKGKLKGIKGVAFTVGEVPCMVYELEVTDTIVNGTGKKHKTVNLAVSEMIIDYVEDKLQMNQESVFYLTLNDGAFPHLKEDYYGLVSYTGGIVPFNGDKESYNRLKKNLRERKKDFDNKNRKIEKNQ</sequence>
<dbReference type="RefSeq" id="WP_003515496.1">
    <property type="nucleotide sequence ID" value="NZ_CP013828.1"/>
</dbReference>
<gene>
    <name evidence="2" type="ORF">M972_111303</name>
</gene>
<dbReference type="AlphaFoldDB" id="A0AB36TG63"/>
<evidence type="ECO:0000313" key="2">
    <source>
        <dbReference type="EMBL" id="PFH02525.1"/>
    </source>
</evidence>
<dbReference type="EMBL" id="PDBW01000001">
    <property type="protein sequence ID" value="PFH02525.1"/>
    <property type="molecule type" value="Genomic_DNA"/>
</dbReference>
<evidence type="ECO:0008006" key="4">
    <source>
        <dbReference type="Google" id="ProtNLM"/>
    </source>
</evidence>
<dbReference type="PROSITE" id="PS51257">
    <property type="entry name" value="PROKAR_LIPOPROTEIN"/>
    <property type="match status" value="1"/>
</dbReference>
<keyword evidence="1" id="KW-0175">Coiled coil</keyword>
<dbReference type="GeneID" id="35805194"/>
<organism evidence="2 3">
    <name type="scientific">Acetivibrio thermocellus AD2</name>
    <dbReference type="NCBI Taxonomy" id="1138384"/>
    <lineage>
        <taxon>Bacteria</taxon>
        <taxon>Bacillati</taxon>
        <taxon>Bacillota</taxon>
        <taxon>Clostridia</taxon>
        <taxon>Eubacteriales</taxon>
        <taxon>Oscillospiraceae</taxon>
        <taxon>Acetivibrio</taxon>
    </lineage>
</organism>
<evidence type="ECO:0000256" key="1">
    <source>
        <dbReference type="SAM" id="Coils"/>
    </source>
</evidence>